<feature type="domain" description="BTB" evidence="3">
    <location>
        <begin position="360"/>
        <end position="424"/>
    </location>
</feature>
<feature type="compositionally biased region" description="Low complexity" evidence="2">
    <location>
        <begin position="281"/>
        <end position="295"/>
    </location>
</feature>
<evidence type="ECO:0000256" key="2">
    <source>
        <dbReference type="SAM" id="MobiDB-lite"/>
    </source>
</evidence>
<dbReference type="SMART" id="SM00225">
    <property type="entry name" value="BTB"/>
    <property type="match status" value="1"/>
</dbReference>
<gene>
    <name evidence="4" type="ORF">PVAND_017576</name>
</gene>
<dbReference type="InterPro" id="IPR011333">
    <property type="entry name" value="SKP1/BTB/POZ_sf"/>
</dbReference>
<dbReference type="InterPro" id="IPR000210">
    <property type="entry name" value="BTB/POZ_dom"/>
</dbReference>
<dbReference type="EMBL" id="JADBJN010000004">
    <property type="protein sequence ID" value="KAG5669693.1"/>
    <property type="molecule type" value="Genomic_DNA"/>
</dbReference>
<feature type="region of interest" description="Disordered" evidence="2">
    <location>
        <begin position="281"/>
        <end position="308"/>
    </location>
</feature>
<reference evidence="4" key="1">
    <citation type="submission" date="2021-03" db="EMBL/GenBank/DDBJ databases">
        <title>Chromosome level genome of the anhydrobiotic midge Polypedilum vanderplanki.</title>
        <authorList>
            <person name="Yoshida Y."/>
            <person name="Kikawada T."/>
            <person name="Gusev O."/>
        </authorList>
    </citation>
    <scope>NUCLEOTIDE SEQUENCE</scope>
    <source>
        <strain evidence="4">NIAS01</strain>
        <tissue evidence="4">Whole body or cell culture</tissue>
    </source>
</reference>
<feature type="coiled-coil region" evidence="1">
    <location>
        <begin position="503"/>
        <end position="537"/>
    </location>
</feature>
<dbReference type="CDD" id="cd14733">
    <property type="entry name" value="BACK"/>
    <property type="match status" value="1"/>
</dbReference>
<evidence type="ECO:0000259" key="3">
    <source>
        <dbReference type="PROSITE" id="PS50097"/>
    </source>
</evidence>
<proteinExistence type="predicted"/>
<accession>A0A9J6BIQ0</accession>
<dbReference type="Proteomes" id="UP001107558">
    <property type="component" value="Chromosome 4"/>
</dbReference>
<comment type="caution">
    <text evidence="4">The sequence shown here is derived from an EMBL/GenBank/DDBJ whole genome shotgun (WGS) entry which is preliminary data.</text>
</comment>
<dbReference type="Pfam" id="PF00651">
    <property type="entry name" value="BTB"/>
    <property type="match status" value="1"/>
</dbReference>
<evidence type="ECO:0000256" key="1">
    <source>
        <dbReference type="SAM" id="Coils"/>
    </source>
</evidence>
<organism evidence="4 5">
    <name type="scientific">Polypedilum vanderplanki</name>
    <name type="common">Sleeping chironomid midge</name>
    <dbReference type="NCBI Taxonomy" id="319348"/>
    <lineage>
        <taxon>Eukaryota</taxon>
        <taxon>Metazoa</taxon>
        <taxon>Ecdysozoa</taxon>
        <taxon>Arthropoda</taxon>
        <taxon>Hexapoda</taxon>
        <taxon>Insecta</taxon>
        <taxon>Pterygota</taxon>
        <taxon>Neoptera</taxon>
        <taxon>Endopterygota</taxon>
        <taxon>Diptera</taxon>
        <taxon>Nematocera</taxon>
        <taxon>Chironomoidea</taxon>
        <taxon>Chironomidae</taxon>
        <taxon>Chironominae</taxon>
        <taxon>Polypedilum</taxon>
        <taxon>Polypedilum</taxon>
    </lineage>
</organism>
<dbReference type="AlphaFoldDB" id="A0A9J6BIQ0"/>
<sequence length="568" mass="65811">MEAFCAYDEINFPSLYVAKFEGHHFNLDQFKEDFQVNHLLEEFKNEQVEGLFFQNCMIQGLSGLPELFPNIRHIVFKDSSLENIEWKNLEIFNKIEIFKVENCVIELFMGTIFEWCSSMIFRIEGRQENVNLETEMTIIVPNRKVNPVEPAKIAQIQIPVIPTMQQKDDAASFQLLQFDPLNFTKVQQINVPEFIHVDKRETLQNVPEPSNDLVKKDGEDDLFVEDYIKLGAIKKINKIEPKKLEDFNFKMSGPTSLTLGPGNLNFLFPQRFEHQNQNENLTLSPSTLSDSSTASEKNMSNSLKSMKDSDNDKAWQLRCSKLESHIITLSNQLETNQLEIVKLNLMLDDLKKVFADDDFKDFTFKIKDSSFLVHKVLFAAKSSVFAKMIKNNPYAEEMNLVDIPVATFQIILDFIYNNRLPDNNDNLIEIFAASGRLNISELMNTTAKKLMDIIDERNALETLMLAHKYGNDELRQKAFKCIQEKIFPDRKLAEEFLRQPEKIKKLIEMKKRLDEEYEKMRLELEDFEIGEKEVKEELCEEKSVENISPSTISNSEDGFCVITDGASY</sequence>
<protein>
    <recommendedName>
        <fullName evidence="3">BTB domain-containing protein</fullName>
    </recommendedName>
</protein>
<dbReference type="PANTHER" id="PTHR24413">
    <property type="entry name" value="SPECKLE-TYPE POZ PROTEIN"/>
    <property type="match status" value="1"/>
</dbReference>
<dbReference type="SUPFAM" id="SSF54695">
    <property type="entry name" value="POZ domain"/>
    <property type="match status" value="1"/>
</dbReference>
<dbReference type="OrthoDB" id="2311693at2759"/>
<dbReference type="PROSITE" id="PS50097">
    <property type="entry name" value="BTB"/>
    <property type="match status" value="1"/>
</dbReference>
<keyword evidence="5" id="KW-1185">Reference proteome</keyword>
<name>A0A9J6BIQ0_POLVA</name>
<dbReference type="CDD" id="cd18186">
    <property type="entry name" value="BTB_POZ_ZBTB_KLHL-like"/>
    <property type="match status" value="1"/>
</dbReference>
<evidence type="ECO:0000313" key="5">
    <source>
        <dbReference type="Proteomes" id="UP001107558"/>
    </source>
</evidence>
<keyword evidence="1" id="KW-0175">Coiled coil</keyword>
<dbReference type="Gene3D" id="3.30.710.10">
    <property type="entry name" value="Potassium Channel Kv1.1, Chain A"/>
    <property type="match status" value="1"/>
</dbReference>
<evidence type="ECO:0000313" key="4">
    <source>
        <dbReference type="EMBL" id="KAG5669693.1"/>
    </source>
</evidence>